<proteinExistence type="predicted"/>
<sequence>MTSENAEGAAKMAKRVKVEGKMTFFSDYDKELSKELKLAILDAGYEPENFKDRKMVQPGIFVFNDKKEMIFKYIKEGEGPWGRPLPGSLFSIIAEHVKAAGEGPISAIPNEKTKDLPVQDKKALEALKAELEPKGLYPE</sequence>
<name>A0A6T7ACF0_BIGNA</name>
<accession>A0A6T7ACF0</accession>
<gene>
    <name evidence="1" type="ORF">BIGN1055_LOCUS1048</name>
</gene>
<evidence type="ECO:0000313" key="1">
    <source>
        <dbReference type="EMBL" id="CAD9580407.1"/>
    </source>
</evidence>
<organism evidence="1">
    <name type="scientific">Bigelowiella natans</name>
    <name type="common">Pedinomonas minutissima</name>
    <name type="synonym">Chlorarachnion sp. (strain CCMP621)</name>
    <dbReference type="NCBI Taxonomy" id="227086"/>
    <lineage>
        <taxon>Eukaryota</taxon>
        <taxon>Sar</taxon>
        <taxon>Rhizaria</taxon>
        <taxon>Cercozoa</taxon>
        <taxon>Chlorarachniophyceae</taxon>
        <taxon>Bigelowiella</taxon>
    </lineage>
</organism>
<dbReference type="EMBL" id="HBHA01001657">
    <property type="protein sequence ID" value="CAD9580407.1"/>
    <property type="molecule type" value="Transcribed_RNA"/>
</dbReference>
<reference evidence="1" key="1">
    <citation type="submission" date="2021-01" db="EMBL/GenBank/DDBJ databases">
        <authorList>
            <person name="Corre E."/>
            <person name="Pelletier E."/>
            <person name="Niang G."/>
            <person name="Scheremetjew M."/>
            <person name="Finn R."/>
            <person name="Kale V."/>
            <person name="Holt S."/>
            <person name="Cochrane G."/>
            <person name="Meng A."/>
            <person name="Brown T."/>
            <person name="Cohen L."/>
        </authorList>
    </citation>
    <scope>NUCLEOTIDE SEQUENCE</scope>
    <source>
        <strain evidence="1">CCMP1258.1</strain>
    </source>
</reference>
<dbReference type="AlphaFoldDB" id="A0A6T7ACF0"/>
<protein>
    <submittedName>
        <fullName evidence="1">Uncharacterized protein</fullName>
    </submittedName>
</protein>